<feature type="transmembrane region" description="Helical" evidence="5">
    <location>
        <begin position="25"/>
        <end position="44"/>
    </location>
</feature>
<keyword evidence="3 5" id="KW-1133">Transmembrane helix</keyword>
<proteinExistence type="predicted"/>
<dbReference type="PROSITE" id="PS50850">
    <property type="entry name" value="MFS"/>
    <property type="match status" value="1"/>
</dbReference>
<feature type="domain" description="Major facilitator superfamily (MFS) profile" evidence="6">
    <location>
        <begin position="1"/>
        <end position="250"/>
    </location>
</feature>
<dbReference type="Gene3D" id="1.20.1250.20">
    <property type="entry name" value="MFS general substrate transporter like domains"/>
    <property type="match status" value="1"/>
</dbReference>
<reference evidence="7 8" key="1">
    <citation type="submission" date="2022-01" db="EMBL/GenBank/DDBJ databases">
        <title>A chromosomal length assembly of Cordylochernes scorpioides.</title>
        <authorList>
            <person name="Zeh D."/>
            <person name="Zeh J."/>
        </authorList>
    </citation>
    <scope>NUCLEOTIDE SEQUENCE [LARGE SCALE GENOMIC DNA]</scope>
    <source>
        <strain evidence="7">IN4F17</strain>
        <tissue evidence="7">Whole Body</tissue>
    </source>
</reference>
<accession>A0ABY6K238</accession>
<organism evidence="7 8">
    <name type="scientific">Cordylochernes scorpioides</name>
    <dbReference type="NCBI Taxonomy" id="51811"/>
    <lineage>
        <taxon>Eukaryota</taxon>
        <taxon>Metazoa</taxon>
        <taxon>Ecdysozoa</taxon>
        <taxon>Arthropoda</taxon>
        <taxon>Chelicerata</taxon>
        <taxon>Arachnida</taxon>
        <taxon>Pseudoscorpiones</taxon>
        <taxon>Cheliferoidea</taxon>
        <taxon>Chernetidae</taxon>
        <taxon>Cordylochernes</taxon>
    </lineage>
</organism>
<evidence type="ECO:0000256" key="4">
    <source>
        <dbReference type="ARBA" id="ARBA00023136"/>
    </source>
</evidence>
<evidence type="ECO:0000313" key="7">
    <source>
        <dbReference type="EMBL" id="UYV62379.1"/>
    </source>
</evidence>
<evidence type="ECO:0000256" key="3">
    <source>
        <dbReference type="ARBA" id="ARBA00022989"/>
    </source>
</evidence>
<dbReference type="Proteomes" id="UP001235939">
    <property type="component" value="Chromosome 02"/>
</dbReference>
<dbReference type="InterPro" id="IPR036259">
    <property type="entry name" value="MFS_trans_sf"/>
</dbReference>
<evidence type="ECO:0000259" key="6">
    <source>
        <dbReference type="PROSITE" id="PS50850"/>
    </source>
</evidence>
<dbReference type="EMBL" id="CP092864">
    <property type="protein sequence ID" value="UYV62379.1"/>
    <property type="molecule type" value="Genomic_DNA"/>
</dbReference>
<feature type="transmembrane region" description="Helical" evidence="5">
    <location>
        <begin position="89"/>
        <end position="113"/>
    </location>
</feature>
<evidence type="ECO:0000256" key="1">
    <source>
        <dbReference type="ARBA" id="ARBA00004141"/>
    </source>
</evidence>
<evidence type="ECO:0000256" key="5">
    <source>
        <dbReference type="SAM" id="Phobius"/>
    </source>
</evidence>
<feature type="transmembrane region" description="Helical" evidence="5">
    <location>
        <begin position="144"/>
        <end position="165"/>
    </location>
</feature>
<comment type="subcellular location">
    <subcellularLocation>
        <location evidence="1">Membrane</location>
        <topology evidence="1">Multi-pass membrane protein</topology>
    </subcellularLocation>
</comment>
<sequence>MLVGAFYYGYITSQMLGGWVTEMLGARWLFTLAVLASSAATLALPWAAPLGASATFGLRLGCGLAQGMAYTALYAAMGRWAPPRERASLLAVAMTGNQVGSILGMLATGFLCLNPGWRAPFVIFEKKFTTWDVQKKAPIPWKSLLTSGPVWALTITKCFYAWGYYTMLTKLPMYLDQVLHIPITQPGSLTRWGYVFYAAAGLLAMGVIVFTIFGTAQVQLWSSAHVPELKQKPDLLQVNVEKDTENDTKF</sequence>
<keyword evidence="8" id="KW-1185">Reference proteome</keyword>
<keyword evidence="2 5" id="KW-0812">Transmembrane</keyword>
<feature type="transmembrane region" description="Helical" evidence="5">
    <location>
        <begin position="56"/>
        <end position="77"/>
    </location>
</feature>
<gene>
    <name evidence="7" type="ORF">LAZ67_2000335</name>
</gene>
<keyword evidence="4 5" id="KW-0472">Membrane</keyword>
<dbReference type="InterPro" id="IPR050382">
    <property type="entry name" value="MFS_Na/Anion_cotransporter"/>
</dbReference>
<dbReference type="PANTHER" id="PTHR11662">
    <property type="entry name" value="SOLUTE CARRIER FAMILY 17"/>
    <property type="match status" value="1"/>
</dbReference>
<evidence type="ECO:0000256" key="2">
    <source>
        <dbReference type="ARBA" id="ARBA00022692"/>
    </source>
</evidence>
<dbReference type="Pfam" id="PF07690">
    <property type="entry name" value="MFS_1"/>
    <property type="match status" value="1"/>
</dbReference>
<dbReference type="SUPFAM" id="SSF103473">
    <property type="entry name" value="MFS general substrate transporter"/>
    <property type="match status" value="1"/>
</dbReference>
<feature type="transmembrane region" description="Helical" evidence="5">
    <location>
        <begin position="194"/>
        <end position="213"/>
    </location>
</feature>
<dbReference type="InterPro" id="IPR020846">
    <property type="entry name" value="MFS_dom"/>
</dbReference>
<dbReference type="InterPro" id="IPR011701">
    <property type="entry name" value="MFS"/>
</dbReference>
<evidence type="ECO:0000313" key="8">
    <source>
        <dbReference type="Proteomes" id="UP001235939"/>
    </source>
</evidence>
<protein>
    <submittedName>
        <fullName evidence="7">SLC17A5</fullName>
    </submittedName>
</protein>
<dbReference type="PANTHER" id="PTHR11662:SF399">
    <property type="entry name" value="FI19708P1-RELATED"/>
    <property type="match status" value="1"/>
</dbReference>
<name>A0ABY6K238_9ARAC</name>